<reference evidence="1" key="1">
    <citation type="submission" date="2023-03" db="EMBL/GenBank/DDBJ databases">
        <authorList>
            <person name="Julca I."/>
        </authorList>
    </citation>
    <scope>NUCLEOTIDE SEQUENCE</scope>
</reference>
<sequence length="99" mass="11371">MASARAKLIFRLVLCTLFLLLLFYVGRPLYWKISATFHDIRANKQTVSGGISQIVHEAKRSVGWLHHYGSETRHGDQKLAAARRLLDVHQIPERMSILF</sequence>
<organism evidence="1 2">
    <name type="scientific">Oldenlandia corymbosa var. corymbosa</name>
    <dbReference type="NCBI Taxonomy" id="529605"/>
    <lineage>
        <taxon>Eukaryota</taxon>
        <taxon>Viridiplantae</taxon>
        <taxon>Streptophyta</taxon>
        <taxon>Embryophyta</taxon>
        <taxon>Tracheophyta</taxon>
        <taxon>Spermatophyta</taxon>
        <taxon>Magnoliopsida</taxon>
        <taxon>eudicotyledons</taxon>
        <taxon>Gunneridae</taxon>
        <taxon>Pentapetalae</taxon>
        <taxon>asterids</taxon>
        <taxon>lamiids</taxon>
        <taxon>Gentianales</taxon>
        <taxon>Rubiaceae</taxon>
        <taxon>Rubioideae</taxon>
        <taxon>Spermacoceae</taxon>
        <taxon>Hedyotis-Oldenlandia complex</taxon>
        <taxon>Oldenlandia</taxon>
    </lineage>
</organism>
<keyword evidence="2" id="KW-1185">Reference proteome</keyword>
<evidence type="ECO:0000313" key="2">
    <source>
        <dbReference type="Proteomes" id="UP001161247"/>
    </source>
</evidence>
<accession>A0AAV1BY75</accession>
<gene>
    <name evidence="1" type="ORF">OLC1_LOCUS247</name>
</gene>
<name>A0AAV1BY75_OLDCO</name>
<dbReference type="EMBL" id="OX459118">
    <property type="protein sequence ID" value="CAI9087403.1"/>
    <property type="molecule type" value="Genomic_DNA"/>
</dbReference>
<protein>
    <submittedName>
        <fullName evidence="1">OLC1v1021460C1</fullName>
    </submittedName>
</protein>
<proteinExistence type="predicted"/>
<dbReference type="Proteomes" id="UP001161247">
    <property type="component" value="Chromosome 1"/>
</dbReference>
<evidence type="ECO:0000313" key="1">
    <source>
        <dbReference type="EMBL" id="CAI9087403.1"/>
    </source>
</evidence>
<dbReference type="AlphaFoldDB" id="A0AAV1BY75"/>